<dbReference type="Proteomes" id="UP000285138">
    <property type="component" value="Unassembled WGS sequence"/>
</dbReference>
<comment type="caution">
    <text evidence="2">The sequence shown here is derived from an EMBL/GenBank/DDBJ whole genome shotgun (WGS) entry which is preliminary data.</text>
</comment>
<dbReference type="EMBL" id="QZAA01000293">
    <property type="protein sequence ID" value="RQD72829.1"/>
    <property type="molecule type" value="Genomic_DNA"/>
</dbReference>
<dbReference type="PROSITE" id="PS50893">
    <property type="entry name" value="ABC_TRANSPORTER_2"/>
    <property type="match status" value="1"/>
</dbReference>
<keyword evidence="2" id="KW-0547">Nucleotide-binding</keyword>
<dbReference type="PANTHER" id="PTHR24220:SF470">
    <property type="entry name" value="CELL DIVISION ATP-BINDING PROTEIN FTSE"/>
    <property type="match status" value="1"/>
</dbReference>
<dbReference type="GO" id="GO:0022857">
    <property type="term" value="F:transmembrane transporter activity"/>
    <property type="evidence" value="ECO:0007669"/>
    <property type="project" value="TreeGrafter"/>
</dbReference>
<sequence>RREVPLYRRNIGLVFQDYRLLEDRSVYENIAFALRVIETPAREINRKALESLELVGLRNKAKVKPLELSGGEQQRVSLARAIVNKPPLIIADEPTGNLDPETSTDIVNLLRVINLRGTTVVMATHDKDVVDRLRKRVIEIDEGRVVRDELKGVYRSS</sequence>
<feature type="non-terminal residue" evidence="2">
    <location>
        <position position="1"/>
    </location>
</feature>
<dbReference type="InterPro" id="IPR015854">
    <property type="entry name" value="ABC_transpr_LolD-like"/>
</dbReference>
<dbReference type="Pfam" id="PF00005">
    <property type="entry name" value="ABC_tran"/>
    <property type="match status" value="1"/>
</dbReference>
<organism evidence="2 3">
    <name type="scientific">Candidatus Syntrophonatronum acetioxidans</name>
    <dbReference type="NCBI Taxonomy" id="1795816"/>
    <lineage>
        <taxon>Bacteria</taxon>
        <taxon>Bacillati</taxon>
        <taxon>Bacillota</taxon>
        <taxon>Clostridia</taxon>
        <taxon>Eubacteriales</taxon>
        <taxon>Syntrophomonadaceae</taxon>
        <taxon>Candidatus Syntrophonatronum</taxon>
    </lineage>
</organism>
<dbReference type="PROSITE" id="PS00211">
    <property type="entry name" value="ABC_TRANSPORTER_1"/>
    <property type="match status" value="1"/>
</dbReference>
<evidence type="ECO:0000259" key="1">
    <source>
        <dbReference type="PROSITE" id="PS50893"/>
    </source>
</evidence>
<dbReference type="GO" id="GO:0016887">
    <property type="term" value="F:ATP hydrolysis activity"/>
    <property type="evidence" value="ECO:0007669"/>
    <property type="project" value="InterPro"/>
</dbReference>
<dbReference type="InterPro" id="IPR017871">
    <property type="entry name" value="ABC_transporter-like_CS"/>
</dbReference>
<feature type="domain" description="ABC transporter" evidence="1">
    <location>
        <begin position="1"/>
        <end position="155"/>
    </location>
</feature>
<dbReference type="Gene3D" id="3.40.50.300">
    <property type="entry name" value="P-loop containing nucleotide triphosphate hydrolases"/>
    <property type="match status" value="1"/>
</dbReference>
<dbReference type="PANTHER" id="PTHR24220">
    <property type="entry name" value="IMPORT ATP-BINDING PROTEIN"/>
    <property type="match status" value="1"/>
</dbReference>
<gene>
    <name evidence="2" type="ORF">D5R97_10260</name>
</gene>
<evidence type="ECO:0000313" key="2">
    <source>
        <dbReference type="EMBL" id="RQD72829.1"/>
    </source>
</evidence>
<keyword evidence="2" id="KW-0067">ATP-binding</keyword>
<dbReference type="GO" id="GO:0005524">
    <property type="term" value="F:ATP binding"/>
    <property type="evidence" value="ECO:0007669"/>
    <property type="project" value="UniProtKB-KW"/>
</dbReference>
<evidence type="ECO:0000313" key="3">
    <source>
        <dbReference type="Proteomes" id="UP000285138"/>
    </source>
</evidence>
<dbReference type="InterPro" id="IPR003439">
    <property type="entry name" value="ABC_transporter-like_ATP-bd"/>
</dbReference>
<dbReference type="AlphaFoldDB" id="A0A424Y9A9"/>
<reference evidence="2 3" key="1">
    <citation type="submission" date="2018-08" db="EMBL/GenBank/DDBJ databases">
        <title>The metabolism and importance of syntrophic acetate oxidation coupled to methane or sulfide production in haloalkaline environments.</title>
        <authorList>
            <person name="Timmers P.H.A."/>
            <person name="Vavourakis C.D."/>
            <person name="Sorokin D.Y."/>
            <person name="Sinninghe Damste J.S."/>
            <person name="Muyzer G."/>
            <person name="Stams A.J.M."/>
            <person name="Plugge C.M."/>
        </authorList>
    </citation>
    <scope>NUCLEOTIDE SEQUENCE [LARGE SCALE GENOMIC DNA]</scope>
    <source>
        <strain evidence="2">MSAO_Bac1</strain>
    </source>
</reference>
<name>A0A424Y9A9_9FIRM</name>
<protein>
    <submittedName>
        <fullName evidence="2">ATP-binding cassette domain-containing protein</fullName>
    </submittedName>
</protein>
<dbReference type="GO" id="GO:0005886">
    <property type="term" value="C:plasma membrane"/>
    <property type="evidence" value="ECO:0007669"/>
    <property type="project" value="TreeGrafter"/>
</dbReference>
<dbReference type="InterPro" id="IPR027417">
    <property type="entry name" value="P-loop_NTPase"/>
</dbReference>
<proteinExistence type="predicted"/>
<dbReference type="SUPFAM" id="SSF52540">
    <property type="entry name" value="P-loop containing nucleoside triphosphate hydrolases"/>
    <property type="match status" value="1"/>
</dbReference>
<accession>A0A424Y9A9</accession>